<organism evidence="1 2">
    <name type="scientific">Romanomermis culicivorax</name>
    <name type="common">Nematode worm</name>
    <dbReference type="NCBI Taxonomy" id="13658"/>
    <lineage>
        <taxon>Eukaryota</taxon>
        <taxon>Metazoa</taxon>
        <taxon>Ecdysozoa</taxon>
        <taxon>Nematoda</taxon>
        <taxon>Enoplea</taxon>
        <taxon>Dorylaimia</taxon>
        <taxon>Mermithida</taxon>
        <taxon>Mermithoidea</taxon>
        <taxon>Mermithidae</taxon>
        <taxon>Romanomermis</taxon>
    </lineage>
</organism>
<accession>A0A915KJ89</accession>
<name>A0A915KJ89_ROMCU</name>
<evidence type="ECO:0000313" key="1">
    <source>
        <dbReference type="Proteomes" id="UP000887565"/>
    </source>
</evidence>
<dbReference type="Proteomes" id="UP000887565">
    <property type="component" value="Unplaced"/>
</dbReference>
<evidence type="ECO:0000313" key="2">
    <source>
        <dbReference type="WBParaSite" id="nRc.2.0.1.t38890-RA"/>
    </source>
</evidence>
<sequence>MYLAAARVGIIRGPGKTAGVAKNCANNLVDCLYYRYVVGDLHRGGARLLKGIGCFYLKIMDFVCVCYGQTTAVISHGCLSGCWGLQWINIDERVGGISGGDNGVIIGMRRSI</sequence>
<proteinExistence type="predicted"/>
<dbReference type="AlphaFoldDB" id="A0A915KJ89"/>
<protein>
    <submittedName>
        <fullName evidence="2">Uncharacterized protein</fullName>
    </submittedName>
</protein>
<keyword evidence="1" id="KW-1185">Reference proteome</keyword>
<reference evidence="2" key="1">
    <citation type="submission" date="2022-11" db="UniProtKB">
        <authorList>
            <consortium name="WormBaseParasite"/>
        </authorList>
    </citation>
    <scope>IDENTIFICATION</scope>
</reference>
<dbReference type="WBParaSite" id="nRc.2.0.1.t38890-RA">
    <property type="protein sequence ID" value="nRc.2.0.1.t38890-RA"/>
    <property type="gene ID" value="nRc.2.0.1.g38890"/>
</dbReference>